<dbReference type="Proteomes" id="UP001165367">
    <property type="component" value="Unassembled WGS sequence"/>
</dbReference>
<evidence type="ECO:0000313" key="9">
    <source>
        <dbReference type="Proteomes" id="UP001165367"/>
    </source>
</evidence>
<dbReference type="RefSeq" id="WP_237873263.1">
    <property type="nucleotide sequence ID" value="NZ_JAKLTR010000008.1"/>
</dbReference>
<gene>
    <name evidence="8" type="ORF">LZZ85_14340</name>
</gene>
<name>A0ABS9KT53_9BACT</name>
<sequence length="618" mass="68980">MKLNSIKNSWKVWMTAGLAAIIFTQSACRKNLLDQNPTTVVDASTFWKSESDATTALVGAYASVAPLFTRDYFWEGNGDYIEVRGSGTHATDVRQGAAFNSSYDYKPTGNGAGSDKMYQYLFGGVNRTNYVIENVQKMLPHASAASLPGLEAVVGEARLLRGLVYFRLISLWGDVPYIDHIITSATEADTMTRMPIAQIKDRIIEDFTYAFEKLPATAPMLGRAAKPAALALRGKMHLYWACWNKNGWPELAGFTPDAAAATASYQAAEADFKSVINDYGLTLFRNGEPGQIDALGKADILPNYYHLFMPIANGDKEMVFSFTHGGINTALGEELMRDFGGRTQEFGQCWLSPRFEIADRYQSIVTGDYMPKLIPINPATPGARTLPNSAINPQSYANRDYRMKSTILWDNEMIIGLASLKSTGYAPYIYKTWGGNVTIGGVNYITYLTDGTTSGYVFRKFVRNYPGQGRSEGDYSWPVVRLADVFLMYAEATNELNGPQADAIALVNRIRHRGNLPALAADKVADKNAFFNAIEQERIIELVGEGQRSYDIRRWRALSRIYGPPGGPGVQTKDTHNENQELLFQNTQERGYEQYYIFRIPPSERNRNQRLTQNTPWL</sequence>
<reference evidence="8" key="1">
    <citation type="submission" date="2022-01" db="EMBL/GenBank/DDBJ databases">
        <authorList>
            <person name="Jo J.-H."/>
            <person name="Im W.-T."/>
        </authorList>
    </citation>
    <scope>NUCLEOTIDE SEQUENCE</scope>
    <source>
        <strain evidence="8">NA20</strain>
    </source>
</reference>
<dbReference type="EMBL" id="JAKLTR010000008">
    <property type="protein sequence ID" value="MCG2615475.1"/>
    <property type="molecule type" value="Genomic_DNA"/>
</dbReference>
<organism evidence="8 9">
    <name type="scientific">Terrimonas ginsenosidimutans</name>
    <dbReference type="NCBI Taxonomy" id="2908004"/>
    <lineage>
        <taxon>Bacteria</taxon>
        <taxon>Pseudomonadati</taxon>
        <taxon>Bacteroidota</taxon>
        <taxon>Chitinophagia</taxon>
        <taxon>Chitinophagales</taxon>
        <taxon>Chitinophagaceae</taxon>
        <taxon>Terrimonas</taxon>
    </lineage>
</organism>
<comment type="similarity">
    <text evidence="2">Belongs to the SusD family.</text>
</comment>
<evidence type="ECO:0000256" key="4">
    <source>
        <dbReference type="ARBA" id="ARBA00023136"/>
    </source>
</evidence>
<protein>
    <submittedName>
        <fullName evidence="8">RagB/SusD family nutrient uptake outer membrane protein</fullName>
    </submittedName>
</protein>
<keyword evidence="5" id="KW-0998">Cell outer membrane</keyword>
<keyword evidence="3" id="KW-0732">Signal</keyword>
<accession>A0ABS9KT53</accession>
<evidence type="ECO:0000256" key="3">
    <source>
        <dbReference type="ARBA" id="ARBA00022729"/>
    </source>
</evidence>
<evidence type="ECO:0000259" key="7">
    <source>
        <dbReference type="Pfam" id="PF14322"/>
    </source>
</evidence>
<dbReference type="SUPFAM" id="SSF48452">
    <property type="entry name" value="TPR-like"/>
    <property type="match status" value="1"/>
</dbReference>
<evidence type="ECO:0000256" key="5">
    <source>
        <dbReference type="ARBA" id="ARBA00023237"/>
    </source>
</evidence>
<comment type="subcellular location">
    <subcellularLocation>
        <location evidence="1">Cell outer membrane</location>
    </subcellularLocation>
</comment>
<dbReference type="InterPro" id="IPR033985">
    <property type="entry name" value="SusD-like_N"/>
</dbReference>
<feature type="domain" description="RagB/SusD" evidence="6">
    <location>
        <begin position="394"/>
        <end position="617"/>
    </location>
</feature>
<dbReference type="Pfam" id="PF14322">
    <property type="entry name" value="SusD-like_3"/>
    <property type="match status" value="1"/>
</dbReference>
<dbReference type="InterPro" id="IPR011990">
    <property type="entry name" value="TPR-like_helical_dom_sf"/>
</dbReference>
<feature type="domain" description="SusD-like N-terminal" evidence="7">
    <location>
        <begin position="115"/>
        <end position="236"/>
    </location>
</feature>
<keyword evidence="4" id="KW-0472">Membrane</keyword>
<evidence type="ECO:0000256" key="2">
    <source>
        <dbReference type="ARBA" id="ARBA00006275"/>
    </source>
</evidence>
<evidence type="ECO:0000256" key="1">
    <source>
        <dbReference type="ARBA" id="ARBA00004442"/>
    </source>
</evidence>
<keyword evidence="9" id="KW-1185">Reference proteome</keyword>
<comment type="caution">
    <text evidence="8">The sequence shown here is derived from an EMBL/GenBank/DDBJ whole genome shotgun (WGS) entry which is preliminary data.</text>
</comment>
<proteinExistence type="inferred from homology"/>
<dbReference type="Gene3D" id="1.25.40.390">
    <property type="match status" value="1"/>
</dbReference>
<evidence type="ECO:0000313" key="8">
    <source>
        <dbReference type="EMBL" id="MCG2615475.1"/>
    </source>
</evidence>
<dbReference type="InterPro" id="IPR012944">
    <property type="entry name" value="SusD_RagB_dom"/>
</dbReference>
<dbReference type="Pfam" id="PF07980">
    <property type="entry name" value="SusD_RagB"/>
    <property type="match status" value="1"/>
</dbReference>
<evidence type="ECO:0000259" key="6">
    <source>
        <dbReference type="Pfam" id="PF07980"/>
    </source>
</evidence>